<dbReference type="EMBL" id="JAUKTR010000001">
    <property type="protein sequence ID" value="MDO1558378.1"/>
    <property type="molecule type" value="Genomic_DNA"/>
</dbReference>
<keyword evidence="1" id="KW-0732">Signal</keyword>
<feature type="domain" description="Peptidase M28" evidence="2">
    <location>
        <begin position="295"/>
        <end position="508"/>
    </location>
</feature>
<proteinExistence type="predicted"/>
<sequence length="535" mass="57218">MSFRKFIAAAGLATVLAISGQAQAQQGFEPSLRQIQADMYFLADDAMLGRMPGEPGYDIAANYVAARFRALGLQPGGDNGSYHQSVPLLRFRAADDGRLTLTGADGSTEVLTPRVDYVAGSNPLSETTNVSAPLVFAGYGIVGAGRDDYAGLDVRGKIVVVLSSAPMGLQTEERAHVADASFKRRTAEARGAVGMVVVYPGRAGEPEAFAQRTTIDRTMTWRNPQGRTGYGGDGAPYLAGFGRAGAEKLFAGSDLSVEEIWAAAATPEGRVGSGELRTRLSAELRNTLTDIPSANVVGIIPGSDPEVADEYIILSAHVDHIGTRSMGEGDRINNGFVDNSSGVAAMLEAARGFMETSPPRRSVMFIGLTAEEQGLVGADYYANNPTVPLEQIAANVNLDMPVLTYDFSDVVVFGANRSSIGPSIERAGARIGIGVAEDFLPEEGLFTRSDHYRFVVVGVPSVFLMTGPGNGGREAFADFLRTHYHRPGDQPDLPISWDAALRFASLNYQIARELADQPERPSWNEGDFFNPETHR</sequence>
<comment type="caution">
    <text evidence="3">The sequence shown here is derived from an EMBL/GenBank/DDBJ whole genome shotgun (WGS) entry which is preliminary data.</text>
</comment>
<dbReference type="SUPFAM" id="SSF52025">
    <property type="entry name" value="PA domain"/>
    <property type="match status" value="1"/>
</dbReference>
<gene>
    <name evidence="3" type="ORF">Q0812_02920</name>
</gene>
<dbReference type="PANTHER" id="PTHR12147:SF26">
    <property type="entry name" value="PEPTIDASE M28 DOMAIN-CONTAINING PROTEIN"/>
    <property type="match status" value="1"/>
</dbReference>
<feature type="signal peptide" evidence="1">
    <location>
        <begin position="1"/>
        <end position="24"/>
    </location>
</feature>
<dbReference type="PANTHER" id="PTHR12147">
    <property type="entry name" value="METALLOPEPTIDASE M28 FAMILY MEMBER"/>
    <property type="match status" value="1"/>
</dbReference>
<protein>
    <submittedName>
        <fullName evidence="3">M28 family peptidase</fullName>
    </submittedName>
</protein>
<keyword evidence="4" id="KW-1185">Reference proteome</keyword>
<dbReference type="Gene3D" id="3.50.30.30">
    <property type="match status" value="1"/>
</dbReference>
<dbReference type="InterPro" id="IPR045175">
    <property type="entry name" value="M28_fam"/>
</dbReference>
<name>A0ABT8SKL9_9CAUL</name>
<evidence type="ECO:0000313" key="4">
    <source>
        <dbReference type="Proteomes" id="UP001169063"/>
    </source>
</evidence>
<dbReference type="InterPro" id="IPR046450">
    <property type="entry name" value="PA_dom_sf"/>
</dbReference>
<dbReference type="Pfam" id="PF04389">
    <property type="entry name" value="Peptidase_M28"/>
    <property type="match status" value="1"/>
</dbReference>
<evidence type="ECO:0000259" key="2">
    <source>
        <dbReference type="Pfam" id="PF04389"/>
    </source>
</evidence>
<feature type="chain" id="PRO_5046431062" evidence="1">
    <location>
        <begin position="25"/>
        <end position="535"/>
    </location>
</feature>
<dbReference type="RefSeq" id="WP_302108792.1">
    <property type="nucleotide sequence ID" value="NZ_JAUKTR010000001.1"/>
</dbReference>
<dbReference type="InterPro" id="IPR007484">
    <property type="entry name" value="Peptidase_M28"/>
</dbReference>
<organism evidence="3 4">
    <name type="scientific">Peiella sedimenti</name>
    <dbReference type="NCBI Taxonomy" id="3061083"/>
    <lineage>
        <taxon>Bacteria</taxon>
        <taxon>Pseudomonadati</taxon>
        <taxon>Pseudomonadota</taxon>
        <taxon>Alphaproteobacteria</taxon>
        <taxon>Caulobacterales</taxon>
        <taxon>Caulobacteraceae</taxon>
        <taxon>Peiella</taxon>
    </lineage>
</organism>
<dbReference type="Gene3D" id="3.40.630.10">
    <property type="entry name" value="Zn peptidases"/>
    <property type="match status" value="1"/>
</dbReference>
<evidence type="ECO:0000313" key="3">
    <source>
        <dbReference type="EMBL" id="MDO1558378.1"/>
    </source>
</evidence>
<reference evidence="3" key="1">
    <citation type="submission" date="2023-07" db="EMBL/GenBank/DDBJ databases">
        <title>Brevundimonas soil sp. nov., isolated from the soil of chemical plant.</title>
        <authorList>
            <person name="Wu N."/>
        </authorList>
    </citation>
    <scope>NUCLEOTIDE SEQUENCE</scope>
    <source>
        <strain evidence="3">XZ-24</strain>
    </source>
</reference>
<dbReference type="Proteomes" id="UP001169063">
    <property type="component" value="Unassembled WGS sequence"/>
</dbReference>
<accession>A0ABT8SKL9</accession>
<evidence type="ECO:0000256" key="1">
    <source>
        <dbReference type="SAM" id="SignalP"/>
    </source>
</evidence>
<dbReference type="SUPFAM" id="SSF53187">
    <property type="entry name" value="Zn-dependent exopeptidases"/>
    <property type="match status" value="1"/>
</dbReference>